<sequence length="1066" mass="118595">MQEGISGKIANFFINSKLTILLMVALMVIGVYSSFLIPREEEPQINVPMADVMIGYPGATPAEVESRVIKPLEKVLSNIKGVEHLHSMAMNGQAMIIVQFYVGEDIERSYVKLYDELAKHEHIFPQGVYKPMVKTRSIDDVPMLGLTLWSEKYDDFQIRQLAEEVTSEIEKVKDVAITKEIGGRTRELKVVLDKDKMAENKVDALGIMQMIQANNGSSQSGSFVQNDTEYLITTGKFLSNAEDVENLVVGINQNMPVYLKQVASIQDGPSTARSYVSFGYGKANEKFSAKPSEYPAVTISVGKVKGADAMKISDKILEKVEQLKTNLIPDDVHVEVTRNYGETASHKVGELLLHLGVAILAVTILVMLAMGWRGGLVVFFSVPLTFALTLFSYYLLGYTLNRITLFALVFVVGIVVDDSIIIAENMHRHFKMKRLPFKQAAIYAINEVGNPTILATFTVIAAILPMAFVSGMMGPYMSPMPIGASIAMILSLFVALTVTPYLGYHLLREKEEQEHKEEQGLETSRIYRIYNKLERPFLNSSKKRMVMLGITTVLLIGSVLMFFTKSVAVKMLPFDNKNEFQVVIDMPEGTTLERTAAVTKEIAQYLSTVPEVVDYQNYIGASAPITFNGLVRHYDLRGGSNMADIQVNLLHKEDRDLQSHDIAKIVRPKVQKIAKKYGANVKIIEVPPGPPVLSTLVAEIYGPDYAEQIKVAKQVKTILETTPDIVDIDWMVEDAQTEYKLEVDKEKAMLNGIAPQQVVGNLTYLLREMPVSNLYDERSNNPVGIVLSLDDQDKTSLQDIQNLKIKGAQGNVVPVSDLVKVTESTLQNTIYRKDQKRVVYVTADMAGDLESPVYAILGMEEKLQKMNLPKGYSINELYMEQPSDESNFTVKWDGEWQITLEVFRDLGVAFLVVILVIYMLIVGWFQNFKTPIVMMLAIPLSLVGIVLGHWLLGAFFTATSFIGMIALAGVMVRNSVLLIDFIEIRLNDGIELKQAIIEAGAVRTTPILLTTGAVVIGASIILFDPIFQGLAISLVAGAIVSTLLTLIVVPLIYYMTERKKWEKNSD</sequence>
<feature type="transmembrane region" description="Helical" evidence="1">
    <location>
        <begin position="351"/>
        <end position="369"/>
    </location>
</feature>
<name>A0A916Y2U2_9FLAO</name>
<dbReference type="PANTHER" id="PTHR32063">
    <property type="match status" value="1"/>
</dbReference>
<evidence type="ECO:0000313" key="2">
    <source>
        <dbReference type="EMBL" id="GGD28415.1"/>
    </source>
</evidence>
<keyword evidence="1" id="KW-0812">Transmembrane</keyword>
<feature type="transmembrane region" description="Helical" evidence="1">
    <location>
        <begin position="12"/>
        <end position="35"/>
    </location>
</feature>
<gene>
    <name evidence="2" type="ORF">GCM10011343_18220</name>
</gene>
<feature type="transmembrane region" description="Helical" evidence="1">
    <location>
        <begin position="1000"/>
        <end position="1023"/>
    </location>
</feature>
<feature type="transmembrane region" description="Helical" evidence="1">
    <location>
        <begin position="932"/>
        <end position="952"/>
    </location>
</feature>
<comment type="caution">
    <text evidence="2">The sequence shown here is derived from an EMBL/GenBank/DDBJ whole genome shotgun (WGS) entry which is preliminary data.</text>
</comment>
<evidence type="ECO:0000313" key="3">
    <source>
        <dbReference type="Proteomes" id="UP000625735"/>
    </source>
</evidence>
<dbReference type="SUPFAM" id="SSF82693">
    <property type="entry name" value="Multidrug efflux transporter AcrB pore domain, PN1, PN2, PC1 and PC2 subdomains"/>
    <property type="match status" value="3"/>
</dbReference>
<feature type="transmembrane region" description="Helical" evidence="1">
    <location>
        <begin position="376"/>
        <end position="396"/>
    </location>
</feature>
<dbReference type="Gene3D" id="1.20.1640.10">
    <property type="entry name" value="Multidrug efflux transporter AcrB transmembrane domain"/>
    <property type="match status" value="2"/>
</dbReference>
<feature type="transmembrane region" description="Helical" evidence="1">
    <location>
        <begin position="1029"/>
        <end position="1054"/>
    </location>
</feature>
<feature type="transmembrane region" description="Helical" evidence="1">
    <location>
        <begin position="545"/>
        <end position="563"/>
    </location>
</feature>
<accession>A0A916Y2U2</accession>
<dbReference type="Gene3D" id="3.30.2090.10">
    <property type="entry name" value="Multidrug efflux transporter AcrB TolC docking domain, DN and DC subdomains"/>
    <property type="match status" value="2"/>
</dbReference>
<evidence type="ECO:0000256" key="1">
    <source>
        <dbReference type="SAM" id="Phobius"/>
    </source>
</evidence>
<dbReference type="Gene3D" id="3.30.70.1320">
    <property type="entry name" value="Multidrug efflux transporter AcrB pore domain like"/>
    <property type="match status" value="1"/>
</dbReference>
<keyword evidence="1" id="KW-1133">Transmembrane helix</keyword>
<dbReference type="InterPro" id="IPR027463">
    <property type="entry name" value="AcrB_DN_DC_subdom"/>
</dbReference>
<dbReference type="Pfam" id="PF00873">
    <property type="entry name" value="ACR_tran"/>
    <property type="match status" value="1"/>
</dbReference>
<dbReference type="EMBL" id="BMFG01000006">
    <property type="protein sequence ID" value="GGD28415.1"/>
    <property type="molecule type" value="Genomic_DNA"/>
</dbReference>
<feature type="transmembrane region" description="Helical" evidence="1">
    <location>
        <begin position="480"/>
        <end position="504"/>
    </location>
</feature>
<organism evidence="2 3">
    <name type="scientific">Flavobacterium orientale</name>
    <dbReference type="NCBI Taxonomy" id="1756020"/>
    <lineage>
        <taxon>Bacteria</taxon>
        <taxon>Pseudomonadati</taxon>
        <taxon>Bacteroidota</taxon>
        <taxon>Flavobacteriia</taxon>
        <taxon>Flavobacteriales</taxon>
        <taxon>Flavobacteriaceae</taxon>
        <taxon>Flavobacterium</taxon>
    </lineage>
</organism>
<keyword evidence="1" id="KW-0472">Membrane</keyword>
<feature type="transmembrane region" description="Helical" evidence="1">
    <location>
        <begin position="906"/>
        <end position="925"/>
    </location>
</feature>
<protein>
    <submittedName>
        <fullName evidence="2">Multidrug transporter AcrB</fullName>
    </submittedName>
</protein>
<reference evidence="2" key="2">
    <citation type="submission" date="2020-09" db="EMBL/GenBank/DDBJ databases">
        <authorList>
            <person name="Sun Q."/>
            <person name="Zhou Y."/>
        </authorList>
    </citation>
    <scope>NUCLEOTIDE SEQUENCE</scope>
    <source>
        <strain evidence="2">CGMCC 1.12506</strain>
    </source>
</reference>
<proteinExistence type="predicted"/>
<dbReference type="PANTHER" id="PTHR32063:SF16">
    <property type="entry name" value="CATION EFFLUX SYSTEM (ACRB_ACRD_ACRF FAMILY)"/>
    <property type="match status" value="1"/>
</dbReference>
<feature type="transmembrane region" description="Helical" evidence="1">
    <location>
        <begin position="958"/>
        <end position="979"/>
    </location>
</feature>
<feature type="transmembrane region" description="Helical" evidence="1">
    <location>
        <begin position="444"/>
        <end position="468"/>
    </location>
</feature>
<dbReference type="Gene3D" id="3.30.70.1440">
    <property type="entry name" value="Multidrug efflux transporter AcrB pore domain"/>
    <property type="match status" value="1"/>
</dbReference>
<dbReference type="GO" id="GO:0042910">
    <property type="term" value="F:xenobiotic transmembrane transporter activity"/>
    <property type="evidence" value="ECO:0007669"/>
    <property type="project" value="TreeGrafter"/>
</dbReference>
<dbReference type="Gene3D" id="3.30.70.1430">
    <property type="entry name" value="Multidrug efflux transporter AcrB pore domain"/>
    <property type="match status" value="2"/>
</dbReference>
<dbReference type="PRINTS" id="PR00702">
    <property type="entry name" value="ACRIFLAVINRP"/>
</dbReference>
<dbReference type="RefSeq" id="WP_188362251.1">
    <property type="nucleotide sequence ID" value="NZ_BMFG01000006.1"/>
</dbReference>
<dbReference type="AlphaFoldDB" id="A0A916Y2U2"/>
<dbReference type="InterPro" id="IPR001036">
    <property type="entry name" value="Acrflvin-R"/>
</dbReference>
<keyword evidence="3" id="KW-1185">Reference proteome</keyword>
<feature type="transmembrane region" description="Helical" evidence="1">
    <location>
        <begin position="402"/>
        <end position="423"/>
    </location>
</feature>
<dbReference type="SUPFAM" id="SSF82714">
    <property type="entry name" value="Multidrug efflux transporter AcrB TolC docking domain, DN and DC subdomains"/>
    <property type="match status" value="2"/>
</dbReference>
<dbReference type="Proteomes" id="UP000625735">
    <property type="component" value="Unassembled WGS sequence"/>
</dbReference>
<dbReference type="SUPFAM" id="SSF82866">
    <property type="entry name" value="Multidrug efflux transporter AcrB transmembrane domain"/>
    <property type="match status" value="2"/>
</dbReference>
<reference evidence="2" key="1">
    <citation type="journal article" date="2014" name="Int. J. Syst. Evol. Microbiol.">
        <title>Complete genome sequence of Corynebacterium casei LMG S-19264T (=DSM 44701T), isolated from a smear-ripened cheese.</title>
        <authorList>
            <consortium name="US DOE Joint Genome Institute (JGI-PGF)"/>
            <person name="Walter F."/>
            <person name="Albersmeier A."/>
            <person name="Kalinowski J."/>
            <person name="Ruckert C."/>
        </authorList>
    </citation>
    <scope>NUCLEOTIDE SEQUENCE</scope>
    <source>
        <strain evidence="2">CGMCC 1.12506</strain>
    </source>
</reference>
<dbReference type="GO" id="GO:0005886">
    <property type="term" value="C:plasma membrane"/>
    <property type="evidence" value="ECO:0007669"/>
    <property type="project" value="TreeGrafter"/>
</dbReference>